<sequence length="259" mass="30210">MPQIVQEYDFSPKLALLPLQVVEVANDFLAQQRHRGLSLAVSEEDLAHMRFYGCVRGFWQVEQFRGRHFPWGWLGLGSAEDEHAAFLFAWRWSPTGAENRADLRVRLSLYWGPYSVEHALIDPAETWLHRGDFTEELWRNRPRPLCELEDEADQSGLRRWYRSAGDGRWYMALGRWWVDRLVFQALEPQELERLLALPPRGAFSVCPRRLATPKRRLRYYPPASRPGREGVITQDMLADDFWMSFEEAYGQALADALAT</sequence>
<evidence type="ECO:0000313" key="1">
    <source>
        <dbReference type="EMBL" id="RIH84329.1"/>
    </source>
</evidence>
<comment type="caution">
    <text evidence="1">The sequence shown here is derived from an EMBL/GenBank/DDBJ whole genome shotgun (WGS) entry which is preliminary data.</text>
</comment>
<name>A0A399EMQ6_9DEIN</name>
<gene>
    <name evidence="1" type="ORF">Mrose_02678</name>
</gene>
<organism evidence="1 2">
    <name type="scientific">Calidithermus roseus</name>
    <dbReference type="NCBI Taxonomy" id="1644118"/>
    <lineage>
        <taxon>Bacteria</taxon>
        <taxon>Thermotogati</taxon>
        <taxon>Deinococcota</taxon>
        <taxon>Deinococci</taxon>
        <taxon>Thermales</taxon>
        <taxon>Thermaceae</taxon>
        <taxon>Calidithermus</taxon>
    </lineage>
</organism>
<accession>A0A399EMQ6</accession>
<keyword evidence="2" id="KW-1185">Reference proteome</keyword>
<dbReference type="Proteomes" id="UP000265341">
    <property type="component" value="Unassembled WGS sequence"/>
</dbReference>
<protein>
    <submittedName>
        <fullName evidence="1">Uncharacterized protein</fullName>
    </submittedName>
</protein>
<evidence type="ECO:0000313" key="2">
    <source>
        <dbReference type="Proteomes" id="UP000265341"/>
    </source>
</evidence>
<proteinExistence type="predicted"/>
<dbReference type="AlphaFoldDB" id="A0A399EMQ6"/>
<reference evidence="1 2" key="1">
    <citation type="submission" date="2018-08" db="EMBL/GenBank/DDBJ databases">
        <title>Meiothermus roseus NBRC 110900 genome sequencing project.</title>
        <authorList>
            <person name="Da Costa M.S."/>
            <person name="Albuquerque L."/>
            <person name="Raposo P."/>
            <person name="Froufe H.J.C."/>
            <person name="Barroso C.S."/>
            <person name="Egas C."/>
        </authorList>
    </citation>
    <scope>NUCLEOTIDE SEQUENCE [LARGE SCALE GENOMIC DNA]</scope>
    <source>
        <strain evidence="1 2">NBRC 110900</strain>
    </source>
</reference>
<dbReference type="EMBL" id="QWLA01000059">
    <property type="protein sequence ID" value="RIH84329.1"/>
    <property type="molecule type" value="Genomic_DNA"/>
</dbReference>
<dbReference type="RefSeq" id="WP_119279090.1">
    <property type="nucleotide sequence ID" value="NZ_QWLA01000059.1"/>
</dbReference>